<dbReference type="AlphaFoldDB" id="A0A1F7JKM4"/>
<gene>
    <name evidence="1" type="ORF">A3J15_02835</name>
</gene>
<dbReference type="EMBL" id="MGAY01000046">
    <property type="protein sequence ID" value="OGK56155.1"/>
    <property type="molecule type" value="Genomic_DNA"/>
</dbReference>
<organism evidence="1 2">
    <name type="scientific">Candidatus Roizmanbacteria bacterium RIFCSPLOWO2_02_FULL_38_10</name>
    <dbReference type="NCBI Taxonomy" id="1802074"/>
    <lineage>
        <taxon>Bacteria</taxon>
        <taxon>Candidatus Roizmaniibacteriota</taxon>
    </lineage>
</organism>
<evidence type="ECO:0000313" key="2">
    <source>
        <dbReference type="Proteomes" id="UP000176376"/>
    </source>
</evidence>
<comment type="caution">
    <text evidence="1">The sequence shown here is derived from an EMBL/GenBank/DDBJ whole genome shotgun (WGS) entry which is preliminary data.</text>
</comment>
<sequence length="202" mass="23281">MVEKPIPFRDFAVAQVQGRERESALLEPSYAKILDTGWSQLQEAPKQGLSQEETGQLVHAHEDALTLYWLNQMTRDGFFQKQGYRDKWRLENDEEIVEIWFAGERGGAPSGYSAIYFAREIEGERARAQFYYKHDPSKGLLLYATNVNEGPRENPLLSHDLTIQRETPGEGMAQYTFIRRYQTPPLYAEMVWTEGTPSLEAE</sequence>
<name>A0A1F7JKM4_9BACT</name>
<dbReference type="Proteomes" id="UP000176376">
    <property type="component" value="Unassembled WGS sequence"/>
</dbReference>
<proteinExistence type="predicted"/>
<protein>
    <submittedName>
        <fullName evidence="1">Uncharacterized protein</fullName>
    </submittedName>
</protein>
<accession>A0A1F7JKM4</accession>
<reference evidence="1 2" key="1">
    <citation type="journal article" date="2016" name="Nat. Commun.">
        <title>Thousands of microbial genomes shed light on interconnected biogeochemical processes in an aquifer system.</title>
        <authorList>
            <person name="Anantharaman K."/>
            <person name="Brown C.T."/>
            <person name="Hug L.A."/>
            <person name="Sharon I."/>
            <person name="Castelle C.J."/>
            <person name="Probst A.J."/>
            <person name="Thomas B.C."/>
            <person name="Singh A."/>
            <person name="Wilkins M.J."/>
            <person name="Karaoz U."/>
            <person name="Brodie E.L."/>
            <person name="Williams K.H."/>
            <person name="Hubbard S.S."/>
            <person name="Banfield J.F."/>
        </authorList>
    </citation>
    <scope>NUCLEOTIDE SEQUENCE [LARGE SCALE GENOMIC DNA]</scope>
</reference>
<evidence type="ECO:0000313" key="1">
    <source>
        <dbReference type="EMBL" id="OGK56155.1"/>
    </source>
</evidence>